<feature type="region of interest" description="Disordered" evidence="1">
    <location>
        <begin position="48"/>
        <end position="123"/>
    </location>
</feature>
<protein>
    <submittedName>
        <fullName evidence="2">Uncharacterized protein</fullName>
    </submittedName>
</protein>
<dbReference type="EMBL" id="QPFP01000054">
    <property type="protein sequence ID" value="TEB25707.1"/>
    <property type="molecule type" value="Genomic_DNA"/>
</dbReference>
<proteinExistence type="predicted"/>
<name>A0A4Y7SV17_COPMI</name>
<evidence type="ECO:0000256" key="1">
    <source>
        <dbReference type="SAM" id="MobiDB-lite"/>
    </source>
</evidence>
<evidence type="ECO:0000313" key="2">
    <source>
        <dbReference type="EMBL" id="TEB25707.1"/>
    </source>
</evidence>
<gene>
    <name evidence="2" type="ORF">FA13DRAFT_1738037</name>
</gene>
<evidence type="ECO:0000313" key="3">
    <source>
        <dbReference type="Proteomes" id="UP000298030"/>
    </source>
</evidence>
<sequence>MREALWVLKTSQHAVRTSRPDPARTCLGVSFCGLQLFERGAGTSLTGIRTIDQPMPVGPTAAKVSPQPSETNKPTLSRETGKRCSYSVRVEGSGRCGSRSNRKTGSSLFTPYWPSHSRARESW</sequence>
<dbReference type="Proteomes" id="UP000298030">
    <property type="component" value="Unassembled WGS sequence"/>
</dbReference>
<keyword evidence="3" id="KW-1185">Reference proteome</keyword>
<feature type="compositionally biased region" description="Polar residues" evidence="1">
    <location>
        <begin position="66"/>
        <end position="78"/>
    </location>
</feature>
<reference evidence="2 3" key="1">
    <citation type="journal article" date="2019" name="Nat. Ecol. Evol.">
        <title>Megaphylogeny resolves global patterns of mushroom evolution.</title>
        <authorList>
            <person name="Varga T."/>
            <person name="Krizsan K."/>
            <person name="Foldi C."/>
            <person name="Dima B."/>
            <person name="Sanchez-Garcia M."/>
            <person name="Sanchez-Ramirez S."/>
            <person name="Szollosi G.J."/>
            <person name="Szarkandi J.G."/>
            <person name="Papp V."/>
            <person name="Albert L."/>
            <person name="Andreopoulos W."/>
            <person name="Angelini C."/>
            <person name="Antonin V."/>
            <person name="Barry K.W."/>
            <person name="Bougher N.L."/>
            <person name="Buchanan P."/>
            <person name="Buyck B."/>
            <person name="Bense V."/>
            <person name="Catcheside P."/>
            <person name="Chovatia M."/>
            <person name="Cooper J."/>
            <person name="Damon W."/>
            <person name="Desjardin D."/>
            <person name="Finy P."/>
            <person name="Geml J."/>
            <person name="Haridas S."/>
            <person name="Hughes K."/>
            <person name="Justo A."/>
            <person name="Karasinski D."/>
            <person name="Kautmanova I."/>
            <person name="Kiss B."/>
            <person name="Kocsube S."/>
            <person name="Kotiranta H."/>
            <person name="LaButti K.M."/>
            <person name="Lechner B.E."/>
            <person name="Liimatainen K."/>
            <person name="Lipzen A."/>
            <person name="Lukacs Z."/>
            <person name="Mihaltcheva S."/>
            <person name="Morgado L.N."/>
            <person name="Niskanen T."/>
            <person name="Noordeloos M.E."/>
            <person name="Ohm R.A."/>
            <person name="Ortiz-Santana B."/>
            <person name="Ovrebo C."/>
            <person name="Racz N."/>
            <person name="Riley R."/>
            <person name="Savchenko A."/>
            <person name="Shiryaev A."/>
            <person name="Soop K."/>
            <person name="Spirin V."/>
            <person name="Szebenyi C."/>
            <person name="Tomsovsky M."/>
            <person name="Tulloss R.E."/>
            <person name="Uehling J."/>
            <person name="Grigoriev I.V."/>
            <person name="Vagvolgyi C."/>
            <person name="Papp T."/>
            <person name="Martin F.M."/>
            <person name="Miettinen O."/>
            <person name="Hibbett D.S."/>
            <person name="Nagy L.G."/>
        </authorList>
    </citation>
    <scope>NUCLEOTIDE SEQUENCE [LARGE SCALE GENOMIC DNA]</scope>
    <source>
        <strain evidence="2 3">FP101781</strain>
    </source>
</reference>
<comment type="caution">
    <text evidence="2">The sequence shown here is derived from an EMBL/GenBank/DDBJ whole genome shotgun (WGS) entry which is preliminary data.</text>
</comment>
<accession>A0A4Y7SV17</accession>
<dbReference type="AlphaFoldDB" id="A0A4Y7SV17"/>
<organism evidence="2 3">
    <name type="scientific">Coprinellus micaceus</name>
    <name type="common">Glistening ink-cap mushroom</name>
    <name type="synonym">Coprinus micaceus</name>
    <dbReference type="NCBI Taxonomy" id="71717"/>
    <lineage>
        <taxon>Eukaryota</taxon>
        <taxon>Fungi</taxon>
        <taxon>Dikarya</taxon>
        <taxon>Basidiomycota</taxon>
        <taxon>Agaricomycotina</taxon>
        <taxon>Agaricomycetes</taxon>
        <taxon>Agaricomycetidae</taxon>
        <taxon>Agaricales</taxon>
        <taxon>Agaricineae</taxon>
        <taxon>Psathyrellaceae</taxon>
        <taxon>Coprinellus</taxon>
    </lineage>
</organism>